<evidence type="ECO:0000313" key="1">
    <source>
        <dbReference type="EMBL" id="KAF9644797.1"/>
    </source>
</evidence>
<comment type="caution">
    <text evidence="1">The sequence shown here is derived from an EMBL/GenBank/DDBJ whole genome shotgun (WGS) entry which is preliminary data.</text>
</comment>
<keyword evidence="2" id="KW-1185">Reference proteome</keyword>
<dbReference type="Proteomes" id="UP000886501">
    <property type="component" value="Unassembled WGS sequence"/>
</dbReference>
<reference evidence="1" key="1">
    <citation type="submission" date="2019-10" db="EMBL/GenBank/DDBJ databases">
        <authorList>
            <consortium name="DOE Joint Genome Institute"/>
            <person name="Kuo A."/>
            <person name="Miyauchi S."/>
            <person name="Kiss E."/>
            <person name="Drula E."/>
            <person name="Kohler A."/>
            <person name="Sanchez-Garcia M."/>
            <person name="Andreopoulos B."/>
            <person name="Barry K.W."/>
            <person name="Bonito G."/>
            <person name="Buee M."/>
            <person name="Carver A."/>
            <person name="Chen C."/>
            <person name="Cichocki N."/>
            <person name="Clum A."/>
            <person name="Culley D."/>
            <person name="Crous P.W."/>
            <person name="Fauchery L."/>
            <person name="Girlanda M."/>
            <person name="Hayes R."/>
            <person name="Keri Z."/>
            <person name="Labutti K."/>
            <person name="Lipzen A."/>
            <person name="Lombard V."/>
            <person name="Magnuson J."/>
            <person name="Maillard F."/>
            <person name="Morin E."/>
            <person name="Murat C."/>
            <person name="Nolan M."/>
            <person name="Ohm R."/>
            <person name="Pangilinan J."/>
            <person name="Pereira M."/>
            <person name="Perotto S."/>
            <person name="Peter M."/>
            <person name="Riley R."/>
            <person name="Sitrit Y."/>
            <person name="Stielow B."/>
            <person name="Szollosi G."/>
            <person name="Zifcakova L."/>
            <person name="Stursova M."/>
            <person name="Spatafora J.W."/>
            <person name="Tedersoo L."/>
            <person name="Vaario L.-M."/>
            <person name="Yamada A."/>
            <person name="Yan M."/>
            <person name="Wang P."/>
            <person name="Xu J."/>
            <person name="Bruns T."/>
            <person name="Baldrian P."/>
            <person name="Vilgalys R."/>
            <person name="Henrissat B."/>
            <person name="Grigoriev I.V."/>
            <person name="Hibbett D."/>
            <person name="Nagy L.G."/>
            <person name="Martin F.M."/>
        </authorList>
    </citation>
    <scope>NUCLEOTIDE SEQUENCE</scope>
    <source>
        <strain evidence="1">P2</strain>
    </source>
</reference>
<sequence>MDTLLNRRSEDRQFLLSKNAALEREVEELKQTVAQLEGEFGVLLARLEALEWVTPSEYLSVENLLASGVDDVQEMDAEVAEYCVIVLGLGEANVTEDFLEDLIPASSTLFESVESLLKSKNVFVATDPNVARGWFHVDDFIFVEFAVEDRSDRDHPCDRGKGVVKVYSVNLGESLGD</sequence>
<protein>
    <submittedName>
        <fullName evidence="1">Uncharacterized protein</fullName>
    </submittedName>
</protein>
<accession>A0ACB6Z5J5</accession>
<name>A0ACB6Z5J5_THEGA</name>
<organism evidence="1 2">
    <name type="scientific">Thelephora ganbajun</name>
    <name type="common">Ganba fungus</name>
    <dbReference type="NCBI Taxonomy" id="370292"/>
    <lineage>
        <taxon>Eukaryota</taxon>
        <taxon>Fungi</taxon>
        <taxon>Dikarya</taxon>
        <taxon>Basidiomycota</taxon>
        <taxon>Agaricomycotina</taxon>
        <taxon>Agaricomycetes</taxon>
        <taxon>Thelephorales</taxon>
        <taxon>Thelephoraceae</taxon>
        <taxon>Thelephora</taxon>
    </lineage>
</organism>
<evidence type="ECO:0000313" key="2">
    <source>
        <dbReference type="Proteomes" id="UP000886501"/>
    </source>
</evidence>
<proteinExistence type="predicted"/>
<dbReference type="EMBL" id="MU118119">
    <property type="protein sequence ID" value="KAF9644797.1"/>
    <property type="molecule type" value="Genomic_DNA"/>
</dbReference>
<gene>
    <name evidence="1" type="ORF">BDM02DRAFT_3131544</name>
</gene>
<reference evidence="1" key="2">
    <citation type="journal article" date="2020" name="Nat. Commun.">
        <title>Large-scale genome sequencing of mycorrhizal fungi provides insights into the early evolution of symbiotic traits.</title>
        <authorList>
            <person name="Miyauchi S."/>
            <person name="Kiss E."/>
            <person name="Kuo A."/>
            <person name="Drula E."/>
            <person name="Kohler A."/>
            <person name="Sanchez-Garcia M."/>
            <person name="Morin E."/>
            <person name="Andreopoulos B."/>
            <person name="Barry K.W."/>
            <person name="Bonito G."/>
            <person name="Buee M."/>
            <person name="Carver A."/>
            <person name="Chen C."/>
            <person name="Cichocki N."/>
            <person name="Clum A."/>
            <person name="Culley D."/>
            <person name="Crous P.W."/>
            <person name="Fauchery L."/>
            <person name="Girlanda M."/>
            <person name="Hayes R.D."/>
            <person name="Keri Z."/>
            <person name="LaButti K."/>
            <person name="Lipzen A."/>
            <person name="Lombard V."/>
            <person name="Magnuson J."/>
            <person name="Maillard F."/>
            <person name="Murat C."/>
            <person name="Nolan M."/>
            <person name="Ohm R.A."/>
            <person name="Pangilinan J."/>
            <person name="Pereira M.F."/>
            <person name="Perotto S."/>
            <person name="Peter M."/>
            <person name="Pfister S."/>
            <person name="Riley R."/>
            <person name="Sitrit Y."/>
            <person name="Stielow J.B."/>
            <person name="Szollosi G."/>
            <person name="Zifcakova L."/>
            <person name="Stursova M."/>
            <person name="Spatafora J.W."/>
            <person name="Tedersoo L."/>
            <person name="Vaario L.M."/>
            <person name="Yamada A."/>
            <person name="Yan M."/>
            <person name="Wang P."/>
            <person name="Xu J."/>
            <person name="Bruns T."/>
            <person name="Baldrian P."/>
            <person name="Vilgalys R."/>
            <person name="Dunand C."/>
            <person name="Henrissat B."/>
            <person name="Grigoriev I.V."/>
            <person name="Hibbett D."/>
            <person name="Nagy L.G."/>
            <person name="Martin F.M."/>
        </authorList>
    </citation>
    <scope>NUCLEOTIDE SEQUENCE</scope>
    <source>
        <strain evidence="1">P2</strain>
    </source>
</reference>